<sequence>MDLGELFLLFIEQYHEVLREADEAEMKATGLPDITIHQFFYLQEIRRQKVTTLTELAKALSISKPSATAVVSRLIKDGFISRTQSEKDQRKYHLSLTEKGHLIFHHKELAYKKFILQVQRCTSEKQQKLLAEAFQIMISSSQKSNTHN</sequence>
<evidence type="ECO:0000313" key="5">
    <source>
        <dbReference type="EMBL" id="PWR70497.1"/>
    </source>
</evidence>
<evidence type="ECO:0000313" key="6">
    <source>
        <dbReference type="Proteomes" id="UP000245934"/>
    </source>
</evidence>
<dbReference type="RefSeq" id="WP_109942058.1">
    <property type="nucleotide sequence ID" value="NZ_CP176366.1"/>
</dbReference>
<dbReference type="Proteomes" id="UP000245934">
    <property type="component" value="Unassembled WGS sequence"/>
</dbReference>
<protein>
    <submittedName>
        <fullName evidence="5">MarR family transcriptional regulator</fullName>
    </submittedName>
</protein>
<feature type="domain" description="HTH marR-type" evidence="4">
    <location>
        <begin position="1"/>
        <end position="139"/>
    </location>
</feature>
<dbReference type="Gene3D" id="1.10.10.10">
    <property type="entry name" value="Winged helix-like DNA-binding domain superfamily/Winged helix DNA-binding domain"/>
    <property type="match status" value="1"/>
</dbReference>
<dbReference type="InterPro" id="IPR000835">
    <property type="entry name" value="HTH_MarR-typ"/>
</dbReference>
<dbReference type="PROSITE" id="PS50995">
    <property type="entry name" value="HTH_MARR_2"/>
    <property type="match status" value="1"/>
</dbReference>
<evidence type="ECO:0000256" key="2">
    <source>
        <dbReference type="ARBA" id="ARBA00023125"/>
    </source>
</evidence>
<dbReference type="Pfam" id="PF01047">
    <property type="entry name" value="MarR"/>
    <property type="match status" value="1"/>
</dbReference>
<evidence type="ECO:0000256" key="3">
    <source>
        <dbReference type="ARBA" id="ARBA00023163"/>
    </source>
</evidence>
<keyword evidence="2" id="KW-0238">DNA-binding</keyword>
<dbReference type="PANTHER" id="PTHR42756:SF1">
    <property type="entry name" value="TRANSCRIPTIONAL REPRESSOR OF EMRAB OPERON"/>
    <property type="match status" value="1"/>
</dbReference>
<dbReference type="PRINTS" id="PR00598">
    <property type="entry name" value="HTHMARR"/>
</dbReference>
<keyword evidence="3" id="KW-0804">Transcription</keyword>
<name>A0A2V2N2V1_9EURY</name>
<dbReference type="GO" id="GO:0003700">
    <property type="term" value="F:DNA-binding transcription factor activity"/>
    <property type="evidence" value="ECO:0007669"/>
    <property type="project" value="InterPro"/>
</dbReference>
<dbReference type="AlphaFoldDB" id="A0A2V2N2V1"/>
<evidence type="ECO:0000256" key="1">
    <source>
        <dbReference type="ARBA" id="ARBA00023015"/>
    </source>
</evidence>
<keyword evidence="1" id="KW-0805">Transcription regulation</keyword>
<dbReference type="PANTHER" id="PTHR42756">
    <property type="entry name" value="TRANSCRIPTIONAL REGULATOR, MARR"/>
    <property type="match status" value="1"/>
</dbReference>
<evidence type="ECO:0000259" key="4">
    <source>
        <dbReference type="PROSITE" id="PS50995"/>
    </source>
</evidence>
<dbReference type="EMBL" id="QGMZ01000041">
    <property type="protein sequence ID" value="PWR70497.1"/>
    <property type="molecule type" value="Genomic_DNA"/>
</dbReference>
<dbReference type="InterPro" id="IPR036390">
    <property type="entry name" value="WH_DNA-bd_sf"/>
</dbReference>
<accession>A0A2V2N2V1</accession>
<keyword evidence="6" id="KW-1185">Reference proteome</keyword>
<dbReference type="OrthoDB" id="115359at2157"/>
<dbReference type="GO" id="GO:0003677">
    <property type="term" value="F:DNA binding"/>
    <property type="evidence" value="ECO:0007669"/>
    <property type="project" value="UniProtKB-KW"/>
</dbReference>
<comment type="caution">
    <text evidence="5">The sequence shown here is derived from an EMBL/GenBank/DDBJ whole genome shotgun (WGS) entry which is preliminary data.</text>
</comment>
<dbReference type="SMART" id="SM00347">
    <property type="entry name" value="HTH_MARR"/>
    <property type="match status" value="1"/>
</dbReference>
<dbReference type="GeneID" id="97610270"/>
<dbReference type="InterPro" id="IPR036388">
    <property type="entry name" value="WH-like_DNA-bd_sf"/>
</dbReference>
<dbReference type="SUPFAM" id="SSF46785">
    <property type="entry name" value="Winged helix' DNA-binding domain"/>
    <property type="match status" value="1"/>
</dbReference>
<organism evidence="5 6">
    <name type="scientific">Methanospirillum stamsii</name>
    <dbReference type="NCBI Taxonomy" id="1277351"/>
    <lineage>
        <taxon>Archaea</taxon>
        <taxon>Methanobacteriati</taxon>
        <taxon>Methanobacteriota</taxon>
        <taxon>Stenosarchaea group</taxon>
        <taxon>Methanomicrobia</taxon>
        <taxon>Methanomicrobiales</taxon>
        <taxon>Methanospirillaceae</taxon>
        <taxon>Methanospirillum</taxon>
    </lineage>
</organism>
<gene>
    <name evidence="5" type="ORF">DLD82_15610</name>
</gene>
<proteinExistence type="predicted"/>
<reference evidence="5 6" key="1">
    <citation type="submission" date="2018-05" db="EMBL/GenBank/DDBJ databases">
        <title>Draft genome of Methanospirillum stamsii Pt1.</title>
        <authorList>
            <person name="Dueholm M.S."/>
            <person name="Nielsen P.H."/>
            <person name="Bakmann L.F."/>
            <person name="Otzen D.E."/>
        </authorList>
    </citation>
    <scope>NUCLEOTIDE SEQUENCE [LARGE SCALE GENOMIC DNA]</scope>
    <source>
        <strain evidence="5 6">Pt1</strain>
    </source>
</reference>